<dbReference type="AlphaFoldDB" id="A0A0E9R200"/>
<protein>
    <submittedName>
        <fullName evidence="1">Uncharacterized protein</fullName>
    </submittedName>
</protein>
<reference evidence="1" key="2">
    <citation type="journal article" date="2015" name="Fish Shellfish Immunol.">
        <title>Early steps in the European eel (Anguilla anguilla)-Vibrio vulnificus interaction in the gills: Role of the RtxA13 toxin.</title>
        <authorList>
            <person name="Callol A."/>
            <person name="Pajuelo D."/>
            <person name="Ebbesson L."/>
            <person name="Teles M."/>
            <person name="MacKenzie S."/>
            <person name="Amaro C."/>
        </authorList>
    </citation>
    <scope>NUCLEOTIDE SEQUENCE</scope>
</reference>
<proteinExistence type="predicted"/>
<organism evidence="1">
    <name type="scientific">Anguilla anguilla</name>
    <name type="common">European freshwater eel</name>
    <name type="synonym">Muraena anguilla</name>
    <dbReference type="NCBI Taxonomy" id="7936"/>
    <lineage>
        <taxon>Eukaryota</taxon>
        <taxon>Metazoa</taxon>
        <taxon>Chordata</taxon>
        <taxon>Craniata</taxon>
        <taxon>Vertebrata</taxon>
        <taxon>Euteleostomi</taxon>
        <taxon>Actinopterygii</taxon>
        <taxon>Neopterygii</taxon>
        <taxon>Teleostei</taxon>
        <taxon>Anguilliformes</taxon>
        <taxon>Anguillidae</taxon>
        <taxon>Anguilla</taxon>
    </lineage>
</organism>
<dbReference type="EMBL" id="GBXM01085423">
    <property type="protein sequence ID" value="JAH23154.1"/>
    <property type="molecule type" value="Transcribed_RNA"/>
</dbReference>
<evidence type="ECO:0000313" key="1">
    <source>
        <dbReference type="EMBL" id="JAH23154.1"/>
    </source>
</evidence>
<reference evidence="1" key="1">
    <citation type="submission" date="2014-11" db="EMBL/GenBank/DDBJ databases">
        <authorList>
            <person name="Amaro Gonzalez C."/>
        </authorList>
    </citation>
    <scope>NUCLEOTIDE SEQUENCE</scope>
</reference>
<accession>A0A0E9R200</accession>
<sequence length="48" mass="5416">MGVTIHCQMNITESMLIRGKHAISAPIQIIPMLTDMPTSTKLSYRTWV</sequence>
<name>A0A0E9R200_ANGAN</name>